<reference evidence="3 4" key="1">
    <citation type="submission" date="2017-02" db="EMBL/GenBank/DDBJ databases">
        <authorList>
            <person name="Peterson S.W."/>
        </authorList>
    </citation>
    <scope>NUCLEOTIDE SEQUENCE [LARGE SCALE GENOMIC DNA]</scope>
    <source>
        <strain evidence="3 4">CIP104813</strain>
    </source>
</reference>
<feature type="transmembrane region" description="Helical" evidence="2">
    <location>
        <begin position="54"/>
        <end position="76"/>
    </location>
</feature>
<keyword evidence="2" id="KW-0812">Transmembrane</keyword>
<evidence type="ECO:0000313" key="4">
    <source>
        <dbReference type="Proteomes" id="UP000195981"/>
    </source>
</evidence>
<proteinExistence type="predicted"/>
<dbReference type="Proteomes" id="UP000195981">
    <property type="component" value="Unassembled WGS sequence"/>
</dbReference>
<evidence type="ECO:0000313" key="3">
    <source>
        <dbReference type="EMBL" id="SLM93892.1"/>
    </source>
</evidence>
<dbReference type="EMBL" id="FWFG01000093">
    <property type="protein sequence ID" value="SLM93892.1"/>
    <property type="molecule type" value="Genomic_DNA"/>
</dbReference>
<feature type="compositionally biased region" description="Pro residues" evidence="1">
    <location>
        <begin position="1"/>
        <end position="13"/>
    </location>
</feature>
<keyword evidence="4" id="KW-1185">Reference proteome</keyword>
<gene>
    <name evidence="3" type="ORF">FM110_10575</name>
</gene>
<accession>A0A1X6X4T7</accession>
<organism evidence="3 4">
    <name type="scientific">Brachybacterium nesterenkovii</name>
    <dbReference type="NCBI Taxonomy" id="47847"/>
    <lineage>
        <taxon>Bacteria</taxon>
        <taxon>Bacillati</taxon>
        <taxon>Actinomycetota</taxon>
        <taxon>Actinomycetes</taxon>
        <taxon>Micrococcales</taxon>
        <taxon>Dermabacteraceae</taxon>
        <taxon>Brachybacterium</taxon>
    </lineage>
</organism>
<feature type="transmembrane region" description="Helical" evidence="2">
    <location>
        <begin position="82"/>
        <end position="101"/>
    </location>
</feature>
<protein>
    <submittedName>
        <fullName evidence="3">ATP synthase protein I2</fullName>
    </submittedName>
</protein>
<evidence type="ECO:0000256" key="2">
    <source>
        <dbReference type="SAM" id="Phobius"/>
    </source>
</evidence>
<keyword evidence="2" id="KW-1133">Transmembrane helix</keyword>
<name>A0A1X6X4T7_9MICO</name>
<dbReference type="RefSeq" id="WP_087104729.1">
    <property type="nucleotide sequence ID" value="NZ_FWFG01000093.1"/>
</dbReference>
<keyword evidence="2" id="KW-0472">Membrane</keyword>
<dbReference type="AlphaFoldDB" id="A0A1X6X4T7"/>
<feature type="transmembrane region" description="Helical" evidence="2">
    <location>
        <begin position="113"/>
        <end position="136"/>
    </location>
</feature>
<feature type="region of interest" description="Disordered" evidence="1">
    <location>
        <begin position="1"/>
        <end position="30"/>
    </location>
</feature>
<dbReference type="OrthoDB" id="5148809at2"/>
<evidence type="ECO:0000256" key="1">
    <source>
        <dbReference type="SAM" id="MobiDB-lite"/>
    </source>
</evidence>
<feature type="transmembrane region" description="Helical" evidence="2">
    <location>
        <begin position="148"/>
        <end position="167"/>
    </location>
</feature>
<sequence>MPAPDPAAPPPAPDARGDRTAGSSGAEPTAAELTAIRDRSERAAARNDATMTRAVLIAIGAGLALDALAVVAALLLGGPGAVLGALVGTGLALVVTLPTLISARVGMRQGPAAMAGVVLGTWLAKMVVLIGVLLWVRTLGSIALPWTGYALLVGAVAPAVVEAVLLLRSRPRLEVR</sequence>